<gene>
    <name evidence="2" type="ORF">SLS55_008319</name>
</gene>
<feature type="compositionally biased region" description="Acidic residues" evidence="1">
    <location>
        <begin position="270"/>
        <end position="281"/>
    </location>
</feature>
<feature type="region of interest" description="Disordered" evidence="1">
    <location>
        <begin position="171"/>
        <end position="217"/>
    </location>
</feature>
<feature type="compositionally biased region" description="Low complexity" evidence="1">
    <location>
        <begin position="29"/>
        <end position="62"/>
    </location>
</feature>
<evidence type="ECO:0000313" key="3">
    <source>
        <dbReference type="Proteomes" id="UP001430584"/>
    </source>
</evidence>
<protein>
    <submittedName>
        <fullName evidence="2">Uncharacterized protein</fullName>
    </submittedName>
</protein>
<accession>A0ABR3CBH3</accession>
<feature type="region of interest" description="Disordered" evidence="1">
    <location>
        <begin position="262"/>
        <end position="300"/>
    </location>
</feature>
<keyword evidence="3" id="KW-1185">Reference proteome</keyword>
<sequence>MATPSNPADIDAQMVDTAIAIADEVLSADAASSAHSNNSVANTTARPSAATTASPSAPASTSDYVTVIDDDKDGEDHVMGMDSPQQQGAHQQQHARYTDKTNDARITAASAAAPVANTMASASRSDAKYIHLPADGKFIRKKDNNHANIDPAIMNMSHRQAATHQPALNISKASDKDNNNTTAAAGPAAGPAAARDNKNANASDNKNASDNAAGKSRLDAHLETTDFWRLVDRHRQAAYALNAAVDAIEAYGSEIEARALTREEIGMTSDELDDDDDEDGGDGANKSSGGGGDGDGGRPMVMLKAKDRRMVWLMMKVILGKDEEVLSELETSIERTRHSMWKLSAHVRLLSDKIQNSDDDGKVVNIEHDMYELLEGFINALTAKRGPDLAKWGKDGQELGAMLDDFKADMEWWNDGKDEEEE</sequence>
<evidence type="ECO:0000256" key="1">
    <source>
        <dbReference type="SAM" id="MobiDB-lite"/>
    </source>
</evidence>
<dbReference type="EMBL" id="JAJVCZ030000008">
    <property type="protein sequence ID" value="KAL0257505.1"/>
    <property type="molecule type" value="Genomic_DNA"/>
</dbReference>
<feature type="compositionally biased region" description="Low complexity" evidence="1">
    <location>
        <begin position="85"/>
        <end position="95"/>
    </location>
</feature>
<evidence type="ECO:0000313" key="2">
    <source>
        <dbReference type="EMBL" id="KAL0257505.1"/>
    </source>
</evidence>
<organism evidence="2 3">
    <name type="scientific">Diplodia seriata</name>
    <dbReference type="NCBI Taxonomy" id="420778"/>
    <lineage>
        <taxon>Eukaryota</taxon>
        <taxon>Fungi</taxon>
        <taxon>Dikarya</taxon>
        <taxon>Ascomycota</taxon>
        <taxon>Pezizomycotina</taxon>
        <taxon>Dothideomycetes</taxon>
        <taxon>Dothideomycetes incertae sedis</taxon>
        <taxon>Botryosphaeriales</taxon>
        <taxon>Botryosphaeriaceae</taxon>
        <taxon>Diplodia</taxon>
    </lineage>
</organism>
<dbReference type="Proteomes" id="UP001430584">
    <property type="component" value="Unassembled WGS sequence"/>
</dbReference>
<feature type="compositionally biased region" description="Low complexity" evidence="1">
    <location>
        <begin position="183"/>
        <end position="215"/>
    </location>
</feature>
<proteinExistence type="predicted"/>
<feature type="region of interest" description="Disordered" evidence="1">
    <location>
        <begin position="29"/>
        <end position="99"/>
    </location>
</feature>
<name>A0ABR3CBH3_9PEZI</name>
<dbReference type="RefSeq" id="XP_066630534.1">
    <property type="nucleotide sequence ID" value="XM_066779730.1"/>
</dbReference>
<reference evidence="2 3" key="1">
    <citation type="submission" date="2024-02" db="EMBL/GenBank/DDBJ databases">
        <title>De novo assembly and annotation of 12 fungi associated with fruit tree decline syndrome in Ontario, Canada.</title>
        <authorList>
            <person name="Sulman M."/>
            <person name="Ellouze W."/>
            <person name="Ilyukhin E."/>
        </authorList>
    </citation>
    <scope>NUCLEOTIDE SEQUENCE [LARGE SCALE GENOMIC DNA]</scope>
    <source>
        <strain evidence="2 3">FDS-637</strain>
    </source>
</reference>
<dbReference type="GeneID" id="92012404"/>
<comment type="caution">
    <text evidence="2">The sequence shown here is derived from an EMBL/GenBank/DDBJ whole genome shotgun (WGS) entry which is preliminary data.</text>
</comment>